<evidence type="ECO:0000313" key="3">
    <source>
        <dbReference type="Proteomes" id="UP000275910"/>
    </source>
</evidence>
<evidence type="ECO:0000313" key="2">
    <source>
        <dbReference type="EMBL" id="ROU09369.1"/>
    </source>
</evidence>
<feature type="region of interest" description="Disordered" evidence="1">
    <location>
        <begin position="43"/>
        <end position="65"/>
    </location>
</feature>
<gene>
    <name evidence="2" type="ORF">D9T17_00630</name>
</gene>
<name>A0A3N2RPP6_LYSEN</name>
<accession>A0A3N2RPP6</accession>
<dbReference type="EMBL" id="RCTY01000001">
    <property type="protein sequence ID" value="ROU09369.1"/>
    <property type="molecule type" value="Genomic_DNA"/>
</dbReference>
<reference evidence="2 3" key="1">
    <citation type="submission" date="2018-10" db="EMBL/GenBank/DDBJ databases">
        <title>The genome of Lysobacter enzymogenes OH11.</title>
        <authorList>
            <person name="Liu F."/>
            <person name="Zhao Y."/>
            <person name="Qian G."/>
            <person name="Chen Y."/>
            <person name="Xu H."/>
        </authorList>
    </citation>
    <scope>NUCLEOTIDE SEQUENCE [LARGE SCALE GENOMIC DNA]</scope>
    <source>
        <strain evidence="2 3">OH11</strain>
    </source>
</reference>
<evidence type="ECO:0000256" key="1">
    <source>
        <dbReference type="SAM" id="MobiDB-lite"/>
    </source>
</evidence>
<dbReference type="AlphaFoldDB" id="A0A3N2RPP6"/>
<sequence>MQAFSPDCNTIWVALTEDCPQNPDTFTSKSTVYSPFAERMRMRLGSSSSPSPLNATTVSPFLSVH</sequence>
<feature type="compositionally biased region" description="Polar residues" evidence="1">
    <location>
        <begin position="45"/>
        <end position="65"/>
    </location>
</feature>
<proteinExistence type="predicted"/>
<organism evidence="2 3">
    <name type="scientific">Lysobacter enzymogenes</name>
    <dbReference type="NCBI Taxonomy" id="69"/>
    <lineage>
        <taxon>Bacteria</taxon>
        <taxon>Pseudomonadati</taxon>
        <taxon>Pseudomonadota</taxon>
        <taxon>Gammaproteobacteria</taxon>
        <taxon>Lysobacterales</taxon>
        <taxon>Lysobacteraceae</taxon>
        <taxon>Lysobacter</taxon>
    </lineage>
</organism>
<dbReference type="Proteomes" id="UP000275910">
    <property type="component" value="Unassembled WGS sequence"/>
</dbReference>
<comment type="caution">
    <text evidence="2">The sequence shown here is derived from an EMBL/GenBank/DDBJ whole genome shotgun (WGS) entry which is preliminary data.</text>
</comment>
<protein>
    <submittedName>
        <fullName evidence="2">Uncharacterized protein</fullName>
    </submittedName>
</protein>